<dbReference type="GO" id="GO:0048472">
    <property type="term" value="F:threonine-phosphate decarboxylase activity"/>
    <property type="evidence" value="ECO:0007669"/>
    <property type="project" value="InterPro"/>
</dbReference>
<dbReference type="HAMAP" id="MF_00024">
    <property type="entry name" value="CobD_CbiB"/>
    <property type="match status" value="1"/>
</dbReference>
<evidence type="ECO:0000256" key="6">
    <source>
        <dbReference type="ARBA" id="ARBA00022692"/>
    </source>
</evidence>
<proteinExistence type="inferred from homology"/>
<name>A0AB73SZ11_9FIRM</name>
<evidence type="ECO:0000313" key="11">
    <source>
        <dbReference type="Proteomes" id="UP000245412"/>
    </source>
</evidence>
<keyword evidence="6 9" id="KW-0812">Transmembrane</keyword>
<keyword evidence="7 9" id="KW-1133">Transmembrane helix</keyword>
<gene>
    <name evidence="9" type="primary">cobD</name>
    <name evidence="10" type="ORF">C7383_11741</name>
</gene>
<comment type="similarity">
    <text evidence="3 9">Belongs to the CobD/CbiB family.</text>
</comment>
<evidence type="ECO:0000256" key="1">
    <source>
        <dbReference type="ARBA" id="ARBA00004651"/>
    </source>
</evidence>
<feature type="transmembrane region" description="Helical" evidence="9">
    <location>
        <begin position="299"/>
        <end position="322"/>
    </location>
</feature>
<evidence type="ECO:0000256" key="3">
    <source>
        <dbReference type="ARBA" id="ARBA00006263"/>
    </source>
</evidence>
<evidence type="ECO:0000256" key="4">
    <source>
        <dbReference type="ARBA" id="ARBA00022475"/>
    </source>
</evidence>
<evidence type="ECO:0000256" key="9">
    <source>
        <dbReference type="HAMAP-Rule" id="MF_00024"/>
    </source>
</evidence>
<evidence type="ECO:0000256" key="2">
    <source>
        <dbReference type="ARBA" id="ARBA00004953"/>
    </source>
</evidence>
<comment type="subcellular location">
    <subcellularLocation>
        <location evidence="1 9">Cell membrane</location>
        <topology evidence="1 9">Multi-pass membrane protein</topology>
    </subcellularLocation>
</comment>
<organism evidence="10 11">
    <name type="scientific">Murimonas intestini</name>
    <dbReference type="NCBI Taxonomy" id="1337051"/>
    <lineage>
        <taxon>Bacteria</taxon>
        <taxon>Bacillati</taxon>
        <taxon>Bacillota</taxon>
        <taxon>Clostridia</taxon>
        <taxon>Lachnospirales</taxon>
        <taxon>Lachnospiraceae</taxon>
        <taxon>Murimonas</taxon>
    </lineage>
</organism>
<evidence type="ECO:0000256" key="7">
    <source>
        <dbReference type="ARBA" id="ARBA00022989"/>
    </source>
</evidence>
<feature type="transmembrane region" description="Helical" evidence="9">
    <location>
        <begin position="55"/>
        <end position="78"/>
    </location>
</feature>
<comment type="caution">
    <text evidence="9">Lacks conserved residue(s) required for the propagation of feature annotation.</text>
</comment>
<protein>
    <recommendedName>
        <fullName evidence="9">Cobalamin biosynthesis protein CobD</fullName>
    </recommendedName>
</protein>
<dbReference type="PANTHER" id="PTHR34308">
    <property type="entry name" value="COBALAMIN BIOSYNTHESIS PROTEIN CBIB"/>
    <property type="match status" value="1"/>
</dbReference>
<feature type="transmembrane region" description="Helical" evidence="9">
    <location>
        <begin position="159"/>
        <end position="177"/>
    </location>
</feature>
<keyword evidence="8 9" id="KW-0472">Membrane</keyword>
<dbReference type="PANTHER" id="PTHR34308:SF1">
    <property type="entry name" value="COBALAMIN BIOSYNTHESIS PROTEIN CBIB"/>
    <property type="match status" value="1"/>
</dbReference>
<dbReference type="GO" id="GO:0009236">
    <property type="term" value="P:cobalamin biosynthetic process"/>
    <property type="evidence" value="ECO:0007669"/>
    <property type="project" value="UniProtKB-UniRule"/>
</dbReference>
<comment type="caution">
    <text evidence="10">The sequence shown here is derived from an EMBL/GenBank/DDBJ whole genome shotgun (WGS) entry which is preliminary data.</text>
</comment>
<evidence type="ECO:0000313" key="10">
    <source>
        <dbReference type="EMBL" id="PWJ72571.1"/>
    </source>
</evidence>
<sequence length="323" mass="35668">MMLSLWALVLGFLLDLLIGDPHFIYHPVRLVGNLITVTEKGLRRFFPKTKGGETAAGVFLAVIVISVTTAVPALLLYLAGRISPEVRFVLETIMCYQLLATKSLKDESMKVYDKLKAGDLPEARKAVAMIVGRDTESLDEAGVTKAAVETVAENTSDGIIAPMLFMAVGGAAFGYFYKAINTMDSMVGYKNEKYLYFGRFAARLDDVVNYIPARLAACFMTAAAAFVSLDTKEAWRIYRRDRRNHASPNSAQTEAVMAGALNVQLAGDAWYFGKLHKKKTIGDDTRPVEYEDIRRADRLLYATAILSLVMFSAVKAAAWMYLV</sequence>
<comment type="function">
    <text evidence="9">Converts cobyric acid to cobinamide by the addition of aminopropanol on the F carboxylic group.</text>
</comment>
<comment type="pathway">
    <text evidence="2 9">Cofactor biosynthesis; adenosylcobalamin biosynthesis.</text>
</comment>
<reference evidence="10 11" key="1">
    <citation type="submission" date="2018-05" db="EMBL/GenBank/DDBJ databases">
        <authorList>
            <person name="Goeker M."/>
            <person name="Huntemann M."/>
            <person name="Clum A."/>
            <person name="Pillay M."/>
            <person name="Palaniappan K."/>
            <person name="Varghese N."/>
            <person name="Mikhailova N."/>
            <person name="Stamatis D."/>
            <person name="Reddy T."/>
            <person name="Daum C."/>
            <person name="Shapiro N."/>
            <person name="Ivanova N."/>
            <person name="Kyrpides N."/>
            <person name="Woyke T."/>
        </authorList>
    </citation>
    <scope>NUCLEOTIDE SEQUENCE [LARGE SCALE GENOMIC DNA]</scope>
    <source>
        <strain evidence="10 11">DSM 26524</strain>
    </source>
</reference>
<accession>A0AB73SZ11</accession>
<dbReference type="Proteomes" id="UP000245412">
    <property type="component" value="Unassembled WGS sequence"/>
</dbReference>
<dbReference type="Pfam" id="PF03186">
    <property type="entry name" value="CobD_Cbib"/>
    <property type="match status" value="1"/>
</dbReference>
<dbReference type="RefSeq" id="WP_330665407.1">
    <property type="nucleotide sequence ID" value="NZ_JANKBI010000017.1"/>
</dbReference>
<dbReference type="InterPro" id="IPR004485">
    <property type="entry name" value="Cobalamin_biosynth_CobD/CbiB"/>
</dbReference>
<dbReference type="GO" id="GO:0005886">
    <property type="term" value="C:plasma membrane"/>
    <property type="evidence" value="ECO:0007669"/>
    <property type="project" value="UniProtKB-SubCell"/>
</dbReference>
<keyword evidence="5 9" id="KW-0169">Cobalamin biosynthesis</keyword>
<evidence type="ECO:0000256" key="5">
    <source>
        <dbReference type="ARBA" id="ARBA00022573"/>
    </source>
</evidence>
<evidence type="ECO:0000256" key="8">
    <source>
        <dbReference type="ARBA" id="ARBA00023136"/>
    </source>
</evidence>
<dbReference type="AlphaFoldDB" id="A0AB73SZ11"/>
<feature type="transmembrane region" description="Helical" evidence="9">
    <location>
        <begin position="211"/>
        <end position="229"/>
    </location>
</feature>
<dbReference type="NCBIfam" id="TIGR00380">
    <property type="entry name" value="cobal_cbiB"/>
    <property type="match status" value="1"/>
</dbReference>
<dbReference type="GO" id="GO:0015420">
    <property type="term" value="F:ABC-type vitamin B12 transporter activity"/>
    <property type="evidence" value="ECO:0007669"/>
    <property type="project" value="UniProtKB-UniRule"/>
</dbReference>
<dbReference type="EMBL" id="QGGY01000017">
    <property type="protein sequence ID" value="PWJ72571.1"/>
    <property type="molecule type" value="Genomic_DNA"/>
</dbReference>
<keyword evidence="4 9" id="KW-1003">Cell membrane</keyword>
<keyword evidence="11" id="KW-1185">Reference proteome</keyword>